<evidence type="ECO:0000313" key="2">
    <source>
        <dbReference type="Proteomes" id="UP000221504"/>
    </source>
</evidence>
<proteinExistence type="predicted"/>
<reference evidence="1 2" key="1">
    <citation type="submission" date="2017-06" db="EMBL/GenBank/DDBJ databases">
        <title>Draft genome sequence of Fusobacterium nucleatum subsp. polymorphum KCOM 1267 (=ChDC F290).</title>
        <authorList>
            <person name="Kook J.-K."/>
            <person name="Park S.-N."/>
            <person name="Lim Y.K."/>
            <person name="Roh H."/>
        </authorList>
    </citation>
    <scope>NUCLEOTIDE SEQUENCE [LARGE SCALE GENOMIC DNA]</scope>
    <source>
        <strain evidence="2">KCOM 1267(ChDC F290)</strain>
    </source>
</reference>
<organism evidence="1 2">
    <name type="scientific">Fusobacterium nucleatum subsp. polymorphum</name>
    <name type="common">Fusobacterium polymorphum</name>
    <dbReference type="NCBI Taxonomy" id="76857"/>
    <lineage>
        <taxon>Bacteria</taxon>
        <taxon>Fusobacteriati</taxon>
        <taxon>Fusobacteriota</taxon>
        <taxon>Fusobacteriia</taxon>
        <taxon>Fusobacteriales</taxon>
        <taxon>Fusobacteriaceae</taxon>
        <taxon>Fusobacterium</taxon>
    </lineage>
</organism>
<comment type="caution">
    <text evidence="1">The sequence shown here is derived from an EMBL/GenBank/DDBJ whole genome shotgun (WGS) entry which is preliminary data.</text>
</comment>
<name>A0A2C6B1R3_FUSNP</name>
<evidence type="ECO:0000313" key="1">
    <source>
        <dbReference type="EMBL" id="PHI08329.1"/>
    </source>
</evidence>
<accession>A0A2C6B1R3</accession>
<dbReference type="Proteomes" id="UP000221504">
    <property type="component" value="Unassembled WGS sequence"/>
</dbReference>
<protein>
    <submittedName>
        <fullName evidence="1">Uncharacterized protein</fullName>
    </submittedName>
</protein>
<dbReference type="RefSeq" id="WP_099011567.1">
    <property type="nucleotide sequence ID" value="NZ_CP077154.1"/>
</dbReference>
<dbReference type="EMBL" id="NIRM01000002">
    <property type="protein sequence ID" value="PHI08329.1"/>
    <property type="molecule type" value="Genomic_DNA"/>
</dbReference>
<sequence>MSYFEGLKLTKKGEQLQAKINGNLSETLTFTKAKLGSGSITSNDEIRFLTDVKEVWGTASVTSCKIQGDEKNIVAIELQFSNAELREDKIFREIGLYAQGNEGEEILYAYANAGDKYDYIPLMKDSPHSFIIVIYFNITSGSKVDAKIDLHSYVSLQEFNEGMNKKVNKTDYASAEQYGIVKYGTQESTALEGNKFTQMMGKDYGGILNEPGTKEVGKAYWDNNTKKLYICKNNNSDISPNINNYIPFDNGSILERLENLSIFKVQELYSNPAGVKFTVFQYGSLILIAAYTFGTEKLNYGTTYKCNLPYDCYNTATAITGNYGTCGQFTLRDNVLMVNSSDNQSPLKNTFMGQLTTFLKQN</sequence>
<dbReference type="AlphaFoldDB" id="A0A2C6B1R3"/>
<gene>
    <name evidence="1" type="ORF">CBG52_09170</name>
</gene>